<dbReference type="AlphaFoldDB" id="D0A238"/>
<evidence type="ECO:0000256" key="1">
    <source>
        <dbReference type="SAM" id="Phobius"/>
    </source>
</evidence>
<protein>
    <submittedName>
        <fullName evidence="2">Uncharacterized protein</fullName>
    </submittedName>
</protein>
<keyword evidence="1" id="KW-0812">Transmembrane</keyword>
<dbReference type="KEGG" id="tbg:TbgDal_X4160"/>
<dbReference type="VEuPathDB" id="TriTrypDB:Tbg972.10.4160"/>
<organism evidence="2 3">
    <name type="scientific">Trypanosoma brucei gambiense (strain MHOM/CI/86/DAL972)</name>
    <dbReference type="NCBI Taxonomy" id="679716"/>
    <lineage>
        <taxon>Eukaryota</taxon>
        <taxon>Discoba</taxon>
        <taxon>Euglenozoa</taxon>
        <taxon>Kinetoplastea</taxon>
        <taxon>Metakinetoplastina</taxon>
        <taxon>Trypanosomatida</taxon>
        <taxon>Trypanosomatidae</taxon>
        <taxon>Trypanosoma</taxon>
    </lineage>
</organism>
<evidence type="ECO:0000313" key="2">
    <source>
        <dbReference type="EMBL" id="CBH15331.1"/>
    </source>
</evidence>
<proteinExistence type="predicted"/>
<feature type="transmembrane region" description="Helical" evidence="1">
    <location>
        <begin position="24"/>
        <end position="43"/>
    </location>
</feature>
<dbReference type="EMBL" id="FN554973">
    <property type="protein sequence ID" value="CBH15331.1"/>
    <property type="molecule type" value="Genomic_DNA"/>
</dbReference>
<accession>D0A238</accession>
<keyword evidence="1" id="KW-1133">Transmembrane helix</keyword>
<gene>
    <name evidence="2" type="ORF">TbgDal_X4160</name>
</gene>
<name>D0A238_TRYB9</name>
<dbReference type="GeneID" id="23865490"/>
<keyword evidence="1" id="KW-0472">Membrane</keyword>
<feature type="transmembrane region" description="Helical" evidence="1">
    <location>
        <begin position="350"/>
        <end position="368"/>
    </location>
</feature>
<sequence length="396" mass="45446">MECFCNHNPWTAALSSVTKKVARFSTNSCFVFFFSVLFFLFHLKNEYITVFNPHILLSMCPSLFAYTKLAVLVHLVKLCVTLTWRFCHFFFSPFPFNYGTCHLRVRFIKVQHTFARRNKRDFIMRSLRSICASEPRCSRFNTHSFRLRAAGTSPGAGVSASRTTDCVTALFDVGVGSVEEIFSLPAPQLQKNCGDVVGSVFRKELKNARVGNQDFSEVLWMATTRGELLSDIRKLFRHAGVEEAYADPNVTTHPSGAPIGIRDEHNGWYSQQPHYSPPVFPATAAVSPRSPWAAGMDVFSYAFAYGFWQQRRESLQLAHHQMQKLSSDIQYVKEALDGDHRNRLRLSLRLWCMFLFPFSLLVLLLLSTDQILYVAELKRVSLCDYDAWQRRYPRGR</sequence>
<evidence type="ECO:0000313" key="3">
    <source>
        <dbReference type="Proteomes" id="UP000002316"/>
    </source>
</evidence>
<dbReference type="RefSeq" id="XP_011777596.1">
    <property type="nucleotide sequence ID" value="XM_011779294.1"/>
</dbReference>
<feature type="transmembrane region" description="Helical" evidence="1">
    <location>
        <begin position="55"/>
        <end position="76"/>
    </location>
</feature>
<dbReference type="Proteomes" id="UP000002316">
    <property type="component" value="Chromosome 10"/>
</dbReference>
<reference evidence="3" key="1">
    <citation type="journal article" date="2010" name="PLoS Negl. Trop. Dis.">
        <title>The genome sequence of Trypanosoma brucei gambiense, causative agent of chronic human african trypanosomiasis.</title>
        <authorList>
            <person name="Jackson A.P."/>
            <person name="Sanders M."/>
            <person name="Berry A."/>
            <person name="McQuillan J."/>
            <person name="Aslett M.A."/>
            <person name="Quail M.A."/>
            <person name="Chukualim B."/>
            <person name="Capewell P."/>
            <person name="MacLeod A."/>
            <person name="Melville S.E."/>
            <person name="Gibson W."/>
            <person name="Barry J.D."/>
            <person name="Berriman M."/>
            <person name="Hertz-Fowler C."/>
        </authorList>
    </citation>
    <scope>NUCLEOTIDE SEQUENCE [LARGE SCALE GENOMIC DNA]</scope>
    <source>
        <strain evidence="3">MHOM/CI/86/DAL972</strain>
    </source>
</reference>